<evidence type="ECO:0000313" key="3">
    <source>
        <dbReference type="WBParaSite" id="GPUH_0000728401-mRNA-1"/>
    </source>
</evidence>
<gene>
    <name evidence="1" type="ORF">GPUH_LOCUS7275</name>
</gene>
<reference evidence="3" key="1">
    <citation type="submission" date="2016-06" db="UniProtKB">
        <authorList>
            <consortium name="WormBaseParasite"/>
        </authorList>
    </citation>
    <scope>IDENTIFICATION</scope>
</reference>
<evidence type="ECO:0000313" key="1">
    <source>
        <dbReference type="EMBL" id="VDK57795.1"/>
    </source>
</evidence>
<dbReference type="EMBL" id="UYRT01018542">
    <property type="protein sequence ID" value="VDK57795.1"/>
    <property type="molecule type" value="Genomic_DNA"/>
</dbReference>
<dbReference type="Proteomes" id="UP000271098">
    <property type="component" value="Unassembled WGS sequence"/>
</dbReference>
<sequence length="103" mass="11781">MCIRSIVKLNLRRDVEADFTLVNCVRPADGTSKFYHLGYRSLVSDKSGFFVCCCIHIPQIFSCICEHHGQFDDLCVLFRIQFFQEDTAVFGKPPGNNNEEVTQ</sequence>
<dbReference type="WBParaSite" id="GPUH_0000728401-mRNA-1">
    <property type="protein sequence ID" value="GPUH_0000728401-mRNA-1"/>
    <property type="gene ID" value="GPUH_0000728401"/>
</dbReference>
<name>A0A183DEY4_9BILA</name>
<accession>A0A183DEY4</accession>
<organism evidence="3">
    <name type="scientific">Gongylonema pulchrum</name>
    <dbReference type="NCBI Taxonomy" id="637853"/>
    <lineage>
        <taxon>Eukaryota</taxon>
        <taxon>Metazoa</taxon>
        <taxon>Ecdysozoa</taxon>
        <taxon>Nematoda</taxon>
        <taxon>Chromadorea</taxon>
        <taxon>Rhabditida</taxon>
        <taxon>Spirurina</taxon>
        <taxon>Spiruromorpha</taxon>
        <taxon>Spiruroidea</taxon>
        <taxon>Gongylonematidae</taxon>
        <taxon>Gongylonema</taxon>
    </lineage>
</organism>
<evidence type="ECO:0000313" key="2">
    <source>
        <dbReference type="Proteomes" id="UP000271098"/>
    </source>
</evidence>
<proteinExistence type="predicted"/>
<keyword evidence="2" id="KW-1185">Reference proteome</keyword>
<protein>
    <submittedName>
        <fullName evidence="1 3">Uncharacterized protein</fullName>
    </submittedName>
</protein>
<dbReference type="AlphaFoldDB" id="A0A183DEY4"/>
<reference evidence="1 2" key="2">
    <citation type="submission" date="2018-11" db="EMBL/GenBank/DDBJ databases">
        <authorList>
            <consortium name="Pathogen Informatics"/>
        </authorList>
    </citation>
    <scope>NUCLEOTIDE SEQUENCE [LARGE SCALE GENOMIC DNA]</scope>
</reference>